<dbReference type="Ensembl" id="ENSACIT00000020296.1">
    <property type="protein sequence ID" value="ENSACIP00000019770.1"/>
    <property type="gene ID" value="ENSACIG00000015357.1"/>
</dbReference>
<evidence type="ECO:0000256" key="5">
    <source>
        <dbReference type="ARBA" id="ARBA00022664"/>
    </source>
</evidence>
<evidence type="ECO:0000256" key="6">
    <source>
        <dbReference type="ARBA" id="ARBA00022737"/>
    </source>
</evidence>
<dbReference type="InterPro" id="IPR012677">
    <property type="entry name" value="Nucleotide-bd_a/b_plait_sf"/>
</dbReference>
<sequence length="479" mass="52617">MARFTQTETRRQHHPQQPQPSHSSLSGNMKDQDAIKLFIGQIPRNLEEKDLKPLFEQFGKIHELTVLKDRYTGMHKGCAFLTYCARESAIKAQNALHEQKTLPGMTRPIQVKPADSESRGGKDRKLFVGMLNKQQTEEDVYRLFEPYGVIEECTVLRGPDGNSKGCAFVKFSTHTEAQSAISALHGSQTMPGASSSLVVKFADTDKERTIRRMQQMVGQFGIFNPAIALPFSTYSSYAHALMQQQAAIMAASHGGYLTPSVAFPATQIHQMGALNINSLPPTPMTPVSGLSSPPANITTSAVPSIVTPIVNGFTGIPHQPNGHPAVETVYTNGLPPYSTQSPTAADTLQQAFTGVQQYTAIYPATTLTPIGQTLPQPPQVIQQQQQQREGPEGCNLFIYHLPQEFGDNELMQMFLPFGTVISSKVFMDRATNQSKCFGFVSFDNPASAQAAIQAMNGFQIGMKRLKVQLKRPKDASRPY</sequence>
<feature type="domain" description="RRM" evidence="11">
    <location>
        <begin position="35"/>
        <end position="116"/>
    </location>
</feature>
<name>A0A3Q0SHA5_AMPCI</name>
<evidence type="ECO:0000259" key="11">
    <source>
        <dbReference type="PROSITE" id="PS50102"/>
    </source>
</evidence>
<protein>
    <submittedName>
        <fullName evidence="12">Cugbp, Elav-like family member 5a</fullName>
    </submittedName>
</protein>
<evidence type="ECO:0000313" key="13">
    <source>
        <dbReference type="Proteomes" id="UP000261340"/>
    </source>
</evidence>
<dbReference type="InterPro" id="IPR000504">
    <property type="entry name" value="RRM_dom"/>
</dbReference>
<dbReference type="CDD" id="cd12635">
    <property type="entry name" value="RRM2_CELF3_4_5_6"/>
    <property type="match status" value="1"/>
</dbReference>
<organism evidence="12 13">
    <name type="scientific">Amphilophus citrinellus</name>
    <name type="common">Midas cichlid</name>
    <name type="synonym">Cichlasoma citrinellum</name>
    <dbReference type="NCBI Taxonomy" id="61819"/>
    <lineage>
        <taxon>Eukaryota</taxon>
        <taxon>Metazoa</taxon>
        <taxon>Chordata</taxon>
        <taxon>Craniata</taxon>
        <taxon>Vertebrata</taxon>
        <taxon>Euteleostomi</taxon>
        <taxon>Actinopterygii</taxon>
        <taxon>Neopterygii</taxon>
        <taxon>Teleostei</taxon>
        <taxon>Neoteleostei</taxon>
        <taxon>Acanthomorphata</taxon>
        <taxon>Ovalentaria</taxon>
        <taxon>Cichlomorphae</taxon>
        <taxon>Cichliformes</taxon>
        <taxon>Cichlidae</taxon>
        <taxon>New World cichlids</taxon>
        <taxon>Cichlasomatinae</taxon>
        <taxon>Heroini</taxon>
        <taxon>Amphilophus</taxon>
    </lineage>
</organism>
<keyword evidence="6" id="KW-0677">Repeat</keyword>
<dbReference type="FunFam" id="3.30.70.330:FF:000069">
    <property type="entry name" value="CUGBP Elav-like family member 5 isoform X1"/>
    <property type="match status" value="1"/>
</dbReference>
<dbReference type="GO" id="GO:0005634">
    <property type="term" value="C:nucleus"/>
    <property type="evidence" value="ECO:0007669"/>
    <property type="project" value="UniProtKB-SubCell"/>
</dbReference>
<dbReference type="GO" id="GO:1990904">
    <property type="term" value="C:ribonucleoprotein complex"/>
    <property type="evidence" value="ECO:0007669"/>
    <property type="project" value="InterPro"/>
</dbReference>
<dbReference type="OMA" id="QYAAMYP"/>
<dbReference type="CDD" id="cd12639">
    <property type="entry name" value="RRM3_CELF3_4_5_6"/>
    <property type="match status" value="1"/>
</dbReference>
<dbReference type="SUPFAM" id="SSF54928">
    <property type="entry name" value="RNA-binding domain, RBD"/>
    <property type="match status" value="2"/>
</dbReference>
<dbReference type="Proteomes" id="UP000261340">
    <property type="component" value="Unplaced"/>
</dbReference>
<evidence type="ECO:0000256" key="3">
    <source>
        <dbReference type="ARBA" id="ARBA00009621"/>
    </source>
</evidence>
<comment type="subcellular location">
    <subcellularLocation>
        <location evidence="2">Cytoplasm</location>
    </subcellularLocation>
    <subcellularLocation>
        <location evidence="1">Nucleus</location>
    </subcellularLocation>
</comment>
<evidence type="ECO:0000256" key="4">
    <source>
        <dbReference type="ARBA" id="ARBA00022490"/>
    </source>
</evidence>
<proteinExistence type="inferred from homology"/>
<reference evidence="12" key="2">
    <citation type="submission" date="2025-09" db="UniProtKB">
        <authorList>
            <consortium name="Ensembl"/>
        </authorList>
    </citation>
    <scope>IDENTIFICATION</scope>
</reference>
<dbReference type="FunFam" id="3.30.70.330:FF:000007">
    <property type="entry name" value="CUGBP Elav-like family member 4 isoform 3"/>
    <property type="match status" value="1"/>
</dbReference>
<keyword evidence="5" id="KW-0507">mRNA processing</keyword>
<dbReference type="PROSITE" id="PS50102">
    <property type="entry name" value="RRM"/>
    <property type="match status" value="3"/>
</dbReference>
<accession>A0A3Q0SHA5</accession>
<keyword evidence="13" id="KW-1185">Reference proteome</keyword>
<evidence type="ECO:0000313" key="12">
    <source>
        <dbReference type="Ensembl" id="ENSACIP00000019770.1"/>
    </source>
</evidence>
<dbReference type="GO" id="GO:0006397">
    <property type="term" value="P:mRNA processing"/>
    <property type="evidence" value="ECO:0007669"/>
    <property type="project" value="UniProtKB-KW"/>
</dbReference>
<evidence type="ECO:0000256" key="9">
    <source>
        <dbReference type="PROSITE-ProRule" id="PRU00176"/>
    </source>
</evidence>
<dbReference type="InterPro" id="IPR002343">
    <property type="entry name" value="Hud_Sxl_RNA"/>
</dbReference>
<dbReference type="InterPro" id="IPR034648">
    <property type="entry name" value="CELF3/4/5/6_RRM1"/>
</dbReference>
<dbReference type="GeneTree" id="ENSGT00940000154201"/>
<feature type="domain" description="RRM" evidence="11">
    <location>
        <begin position="124"/>
        <end position="204"/>
    </location>
</feature>
<dbReference type="Gene3D" id="3.30.70.330">
    <property type="match status" value="3"/>
</dbReference>
<dbReference type="PANTHER" id="PTHR24012">
    <property type="entry name" value="RNA BINDING PROTEIN"/>
    <property type="match status" value="1"/>
</dbReference>
<reference evidence="12" key="1">
    <citation type="submission" date="2025-08" db="UniProtKB">
        <authorList>
            <consortium name="Ensembl"/>
        </authorList>
    </citation>
    <scope>IDENTIFICATION</scope>
</reference>
<feature type="region of interest" description="Disordered" evidence="10">
    <location>
        <begin position="1"/>
        <end position="28"/>
    </location>
</feature>
<dbReference type="CDD" id="cd12632">
    <property type="entry name" value="RRM1_CELF3_4_5_6"/>
    <property type="match status" value="1"/>
</dbReference>
<feature type="compositionally biased region" description="Low complexity" evidence="10">
    <location>
        <begin position="15"/>
        <end position="24"/>
    </location>
</feature>
<dbReference type="FunFam" id="3.30.70.330:FF:000010">
    <property type="entry name" value="CUGBP Elav-like family member 4 isoform 3"/>
    <property type="match status" value="1"/>
</dbReference>
<evidence type="ECO:0000256" key="2">
    <source>
        <dbReference type="ARBA" id="ARBA00004496"/>
    </source>
</evidence>
<dbReference type="AlphaFoldDB" id="A0A3Q0SHA5"/>
<dbReference type="GO" id="GO:0003723">
    <property type="term" value="F:RNA binding"/>
    <property type="evidence" value="ECO:0007669"/>
    <property type="project" value="UniProtKB-UniRule"/>
</dbReference>
<feature type="domain" description="RRM" evidence="11">
    <location>
        <begin position="394"/>
        <end position="472"/>
    </location>
</feature>
<evidence type="ECO:0000256" key="8">
    <source>
        <dbReference type="ARBA" id="ARBA00023242"/>
    </source>
</evidence>
<keyword evidence="7 9" id="KW-0694">RNA-binding</keyword>
<dbReference type="PRINTS" id="PR00961">
    <property type="entry name" value="HUDSXLRNA"/>
</dbReference>
<keyword evidence="4" id="KW-0963">Cytoplasm</keyword>
<evidence type="ECO:0000256" key="1">
    <source>
        <dbReference type="ARBA" id="ARBA00004123"/>
    </source>
</evidence>
<evidence type="ECO:0000256" key="10">
    <source>
        <dbReference type="SAM" id="MobiDB-lite"/>
    </source>
</evidence>
<comment type="similarity">
    <text evidence="3">Belongs to the CELF/BRUNOL family.</text>
</comment>
<dbReference type="InterPro" id="IPR035979">
    <property type="entry name" value="RBD_domain_sf"/>
</dbReference>
<evidence type="ECO:0000256" key="7">
    <source>
        <dbReference type="ARBA" id="ARBA00022884"/>
    </source>
</evidence>
<dbReference type="SMART" id="SM00360">
    <property type="entry name" value="RRM"/>
    <property type="match status" value="3"/>
</dbReference>
<dbReference type="GO" id="GO:0005737">
    <property type="term" value="C:cytoplasm"/>
    <property type="evidence" value="ECO:0007669"/>
    <property type="project" value="UniProtKB-SubCell"/>
</dbReference>
<dbReference type="Pfam" id="PF00076">
    <property type="entry name" value="RRM_1"/>
    <property type="match status" value="3"/>
</dbReference>
<keyword evidence="8" id="KW-0539">Nucleus</keyword>